<proteinExistence type="predicted"/>
<accession>A0ABW9VIZ1</accession>
<evidence type="ECO:0000313" key="2">
    <source>
        <dbReference type="EMBL" id="MYM39470.1"/>
    </source>
</evidence>
<dbReference type="Pfam" id="PF08668">
    <property type="entry name" value="HDOD"/>
    <property type="match status" value="1"/>
</dbReference>
<sequence>MQAEPTSVRTEARVRSRKLVKSISVDDRLLALGAVIMQVVQLVDLDQEGAIDLAHYVMSDTALCQKILRLANSQAYRKASGTPITTIRRAIGVVGFNGVKNAAMSVLLLETLANTPHAHSVRFELEVSLYASLIARELDRNGGFQAGEEAAIGALFRNLGTLVVASHEHRLYENIAELAASGKVTQTQAETIVLGCSYESMSIAILKEWHMPDAIINTVEALPAEPCKSTANRALWLRQTVSFSVELGRLIARQQPADGAQMARLLQFYGAALQLDLGSLRRLIGKVRQDVGNMLAGLDMRPYLPPAGAMAGLSGLLEEAAMAPATPGTGYYSSGKPYHARDLLLSGVQQITRSAASGQNKPGLIIPAILQTLCDSMGFRFATLCLKDPANASFRARVAVGEQQLPRSAGFVFPLESGGDLFHLAMENNADLMIADAANSKIVPLLPEWHRALLPDAASFIVLPLQIKGNCIGLLYADRARAAPEGVPPDETSLIRALKTLALGALAGQ</sequence>
<dbReference type="EMBL" id="WWCM01000005">
    <property type="protein sequence ID" value="MYM39470.1"/>
    <property type="molecule type" value="Genomic_DNA"/>
</dbReference>
<dbReference type="Gene3D" id="1.10.3210.10">
    <property type="entry name" value="Hypothetical protein af1432"/>
    <property type="match status" value="1"/>
</dbReference>
<dbReference type="RefSeq" id="WP_161038857.1">
    <property type="nucleotide sequence ID" value="NZ_WWCM01000005.1"/>
</dbReference>
<organism evidence="2 3">
    <name type="scientific">Duganella qianjiadongensis</name>
    <dbReference type="NCBI Taxonomy" id="2692176"/>
    <lineage>
        <taxon>Bacteria</taxon>
        <taxon>Pseudomonadati</taxon>
        <taxon>Pseudomonadota</taxon>
        <taxon>Betaproteobacteria</taxon>
        <taxon>Burkholderiales</taxon>
        <taxon>Oxalobacteraceae</taxon>
        <taxon>Telluria group</taxon>
        <taxon>Duganella</taxon>
    </lineage>
</organism>
<reference evidence="2 3" key="1">
    <citation type="submission" date="2019-12" db="EMBL/GenBank/DDBJ databases">
        <title>Novel species isolated from a subtropical stream in China.</title>
        <authorList>
            <person name="Lu H."/>
        </authorList>
    </citation>
    <scope>NUCLEOTIDE SEQUENCE [LARGE SCALE GENOMIC DNA]</scope>
    <source>
        <strain evidence="2 3">CY13W</strain>
    </source>
</reference>
<evidence type="ECO:0000313" key="3">
    <source>
        <dbReference type="Proteomes" id="UP000478090"/>
    </source>
</evidence>
<dbReference type="InterPro" id="IPR052340">
    <property type="entry name" value="RNase_Y/CdgJ"/>
</dbReference>
<protein>
    <submittedName>
        <fullName evidence="2">HDOD domain-containing protein</fullName>
    </submittedName>
</protein>
<dbReference type="SUPFAM" id="SSF109604">
    <property type="entry name" value="HD-domain/PDEase-like"/>
    <property type="match status" value="1"/>
</dbReference>
<dbReference type="PROSITE" id="PS51833">
    <property type="entry name" value="HDOD"/>
    <property type="match status" value="1"/>
</dbReference>
<dbReference type="SUPFAM" id="SSF55781">
    <property type="entry name" value="GAF domain-like"/>
    <property type="match status" value="1"/>
</dbReference>
<gene>
    <name evidence="2" type="ORF">GTP27_09015</name>
</gene>
<dbReference type="InterPro" id="IPR013976">
    <property type="entry name" value="HDOD"/>
</dbReference>
<dbReference type="Proteomes" id="UP000478090">
    <property type="component" value="Unassembled WGS sequence"/>
</dbReference>
<dbReference type="InterPro" id="IPR029016">
    <property type="entry name" value="GAF-like_dom_sf"/>
</dbReference>
<dbReference type="PANTHER" id="PTHR33525">
    <property type="match status" value="1"/>
</dbReference>
<dbReference type="PANTHER" id="PTHR33525:SF3">
    <property type="entry name" value="RIBONUCLEASE Y"/>
    <property type="match status" value="1"/>
</dbReference>
<comment type="caution">
    <text evidence="2">The sequence shown here is derived from an EMBL/GenBank/DDBJ whole genome shotgun (WGS) entry which is preliminary data.</text>
</comment>
<evidence type="ECO:0000259" key="1">
    <source>
        <dbReference type="PROSITE" id="PS51833"/>
    </source>
</evidence>
<keyword evidence="3" id="KW-1185">Reference proteome</keyword>
<dbReference type="Gene3D" id="3.30.450.40">
    <property type="match status" value="1"/>
</dbReference>
<feature type="domain" description="HDOD" evidence="1">
    <location>
        <begin position="29"/>
        <end position="225"/>
    </location>
</feature>
<name>A0ABW9VIZ1_9BURK</name>